<feature type="transmembrane region" description="Helical" evidence="8">
    <location>
        <begin position="172"/>
        <end position="192"/>
    </location>
</feature>
<dbReference type="InterPro" id="IPR006153">
    <property type="entry name" value="Cation/H_exchanger_TM"/>
</dbReference>
<feature type="transmembrane region" description="Helical" evidence="8">
    <location>
        <begin position="204"/>
        <end position="228"/>
    </location>
</feature>
<dbReference type="STRING" id="92696.A0A4R0R896"/>
<feature type="transmembrane region" description="Helical" evidence="8">
    <location>
        <begin position="71"/>
        <end position="92"/>
    </location>
</feature>
<feature type="transmembrane region" description="Helical" evidence="8">
    <location>
        <begin position="355"/>
        <end position="377"/>
    </location>
</feature>
<dbReference type="Pfam" id="PF00999">
    <property type="entry name" value="Na_H_Exchanger"/>
    <property type="match status" value="1"/>
</dbReference>
<keyword evidence="11" id="KW-1185">Reference proteome</keyword>
<comment type="caution">
    <text evidence="10">The sequence shown here is derived from an EMBL/GenBank/DDBJ whole genome shotgun (WGS) entry which is preliminary data.</text>
</comment>
<evidence type="ECO:0000256" key="3">
    <source>
        <dbReference type="ARBA" id="ARBA00022692"/>
    </source>
</evidence>
<feature type="transmembrane region" description="Helical" evidence="8">
    <location>
        <begin position="104"/>
        <end position="124"/>
    </location>
</feature>
<feature type="domain" description="Cation/H+ exchanger transmembrane" evidence="9">
    <location>
        <begin position="58"/>
        <end position="437"/>
    </location>
</feature>
<feature type="transmembrane region" description="Helical" evidence="8">
    <location>
        <begin position="234"/>
        <end position="254"/>
    </location>
</feature>
<dbReference type="GO" id="GO:0016020">
    <property type="term" value="C:membrane"/>
    <property type="evidence" value="ECO:0007669"/>
    <property type="project" value="UniProtKB-SubCell"/>
</dbReference>
<feature type="transmembrane region" description="Helical" evidence="8">
    <location>
        <begin position="45"/>
        <end position="64"/>
    </location>
</feature>
<evidence type="ECO:0000256" key="7">
    <source>
        <dbReference type="SAM" id="MobiDB-lite"/>
    </source>
</evidence>
<evidence type="ECO:0000256" key="6">
    <source>
        <dbReference type="ARBA" id="ARBA00023136"/>
    </source>
</evidence>
<dbReference type="Gene3D" id="1.20.1530.20">
    <property type="match status" value="1"/>
</dbReference>
<dbReference type="InterPro" id="IPR050794">
    <property type="entry name" value="CPA2_transporter"/>
</dbReference>
<dbReference type="GO" id="GO:0015297">
    <property type="term" value="F:antiporter activity"/>
    <property type="evidence" value="ECO:0007669"/>
    <property type="project" value="InterPro"/>
</dbReference>
<evidence type="ECO:0000256" key="8">
    <source>
        <dbReference type="SAM" id="Phobius"/>
    </source>
</evidence>
<protein>
    <submittedName>
        <fullName evidence="10">K(+)/H(+) antiporter</fullName>
    </submittedName>
</protein>
<keyword evidence="2" id="KW-0813">Transport</keyword>
<evidence type="ECO:0000313" key="11">
    <source>
        <dbReference type="Proteomes" id="UP000292702"/>
    </source>
</evidence>
<sequence length="847" mass="91239">MGVILRQLRDVSSSLVRRASAPEQAGIFAGVNPTTVDLNDPIKLWVLQLIIIIAMTQFLALIGSRIRQPRVIAEVIGGVLLGPSVMGRIPGFTNHIFPPTSLPMLNLTSTIGLILFLFLIGLEVDVRLMKRNMRSSMVISVAGLIIPLGLGAALAVPIYHEFIDPSVKFGQFVLFVAVAIGITAFPVLCRILTETRLLETHVGVVVLSAGVGNDIVGWILLALTVALVNSGSGLTALWILLTAAGYTIFLLVPVRWGFRWIAMRSGSLENGQPTTFMMTLTMILVFFSAFFTDIIGVHPIFGGFLAGLIIPHDNGFAIAIVEKIEDLVSVVFLPLYFAFSGLKTNLGALDDGITWGYTILIIVVAFFSKFLGCSISAKLVGFNLRESGAIGVLMSCKGLVELIVLNVGLSAGILDTKTFSMFVLHAIVVTFITTPLTLWIYPAKYRTRDGPAVGSSSSQDEKGIRDLEDVFKSRFTVVLDKIEQLPAVMTLTQLVRSSSTVTAATVPPSSASDEQEKTPESPLPPALAYGSDGQRRRVSIDALRLIELSRTSDVLKSHEASSLVHSDPILSIVRTFGYLNHIRVTTSLKILSAEDFPTEVAGHAQGNSSQLVILPWGSGFSFGEEVASLSTAPTVTSTPFEKLFGKSAKHLFLPFFGGPDDRLALSFVVQLCMNPAVSATVVRFTKSESSAVTPVSTIDKEEADSLAVNLTYQDTVYDANDTKTRLASNTADNMLWDRYSNNLAVDVSDALQRVTFSTQSSPRPLHAVLETASATILERSTYTRVMVVTGRSRRLAVESHATETKALLEERGASTAPELPKMLGDVGAAFALSNASTSLLVLQACNV</sequence>
<comment type="subcellular location">
    <subcellularLocation>
        <location evidence="1">Membrane</location>
        <topology evidence="1">Multi-pass membrane protein</topology>
    </subcellularLocation>
</comment>
<feature type="transmembrane region" description="Helical" evidence="8">
    <location>
        <begin position="419"/>
        <end position="441"/>
    </location>
</feature>
<dbReference type="EMBL" id="RWJN01000264">
    <property type="protein sequence ID" value="TCD63951.1"/>
    <property type="molecule type" value="Genomic_DNA"/>
</dbReference>
<dbReference type="OrthoDB" id="2687058at2759"/>
<dbReference type="InterPro" id="IPR038770">
    <property type="entry name" value="Na+/solute_symporter_sf"/>
</dbReference>
<dbReference type="AlphaFoldDB" id="A0A4R0R896"/>
<dbReference type="Proteomes" id="UP000292702">
    <property type="component" value="Unassembled WGS sequence"/>
</dbReference>
<evidence type="ECO:0000256" key="4">
    <source>
        <dbReference type="ARBA" id="ARBA00022989"/>
    </source>
</evidence>
<keyword evidence="5" id="KW-0406">Ion transport</keyword>
<keyword evidence="3 8" id="KW-0812">Transmembrane</keyword>
<gene>
    <name evidence="10" type="primary">KHA1_1</name>
    <name evidence="10" type="ORF">EIP91_004719</name>
</gene>
<feature type="transmembrane region" description="Helical" evidence="8">
    <location>
        <begin position="389"/>
        <end position="413"/>
    </location>
</feature>
<proteinExistence type="predicted"/>
<evidence type="ECO:0000256" key="2">
    <source>
        <dbReference type="ARBA" id="ARBA00022448"/>
    </source>
</evidence>
<evidence type="ECO:0000313" key="10">
    <source>
        <dbReference type="EMBL" id="TCD63951.1"/>
    </source>
</evidence>
<feature type="transmembrane region" description="Helical" evidence="8">
    <location>
        <begin position="136"/>
        <end position="160"/>
    </location>
</feature>
<reference evidence="10 11" key="1">
    <citation type="submission" date="2018-11" db="EMBL/GenBank/DDBJ databases">
        <title>Genome assembly of Steccherinum ochraceum LE-BIN_3174, the white-rot fungus of the Steccherinaceae family (The Residual Polyporoid clade, Polyporales, Basidiomycota).</title>
        <authorList>
            <person name="Fedorova T.V."/>
            <person name="Glazunova O.A."/>
            <person name="Landesman E.O."/>
            <person name="Moiseenko K.V."/>
            <person name="Psurtseva N.V."/>
            <person name="Savinova O.S."/>
            <person name="Shakhova N.V."/>
            <person name="Tyazhelova T.V."/>
            <person name="Vasina D.V."/>
        </authorList>
    </citation>
    <scope>NUCLEOTIDE SEQUENCE [LARGE SCALE GENOMIC DNA]</scope>
    <source>
        <strain evidence="10 11">LE-BIN_3174</strain>
    </source>
</reference>
<dbReference type="PANTHER" id="PTHR32468:SF0">
    <property type="entry name" value="K(+)_H(+) ANTIPORTER 1"/>
    <property type="match status" value="1"/>
</dbReference>
<dbReference type="PANTHER" id="PTHR32468">
    <property type="entry name" value="CATION/H + ANTIPORTER"/>
    <property type="match status" value="1"/>
</dbReference>
<feature type="transmembrane region" description="Helical" evidence="8">
    <location>
        <begin position="275"/>
        <end position="294"/>
    </location>
</feature>
<dbReference type="GO" id="GO:1902600">
    <property type="term" value="P:proton transmembrane transport"/>
    <property type="evidence" value="ECO:0007669"/>
    <property type="project" value="InterPro"/>
</dbReference>
<evidence type="ECO:0000256" key="1">
    <source>
        <dbReference type="ARBA" id="ARBA00004141"/>
    </source>
</evidence>
<accession>A0A4R0R896</accession>
<name>A0A4R0R896_9APHY</name>
<keyword evidence="4 8" id="KW-1133">Transmembrane helix</keyword>
<evidence type="ECO:0000259" key="9">
    <source>
        <dbReference type="Pfam" id="PF00999"/>
    </source>
</evidence>
<evidence type="ECO:0000256" key="5">
    <source>
        <dbReference type="ARBA" id="ARBA00023065"/>
    </source>
</evidence>
<keyword evidence="6 8" id="KW-0472">Membrane</keyword>
<feature type="transmembrane region" description="Helical" evidence="8">
    <location>
        <begin position="327"/>
        <end position="349"/>
    </location>
</feature>
<feature type="region of interest" description="Disordered" evidence="7">
    <location>
        <begin position="502"/>
        <end position="532"/>
    </location>
</feature>
<feature type="compositionally biased region" description="Polar residues" evidence="7">
    <location>
        <begin position="502"/>
        <end position="512"/>
    </location>
</feature>
<organism evidence="10 11">
    <name type="scientific">Steccherinum ochraceum</name>
    <dbReference type="NCBI Taxonomy" id="92696"/>
    <lineage>
        <taxon>Eukaryota</taxon>
        <taxon>Fungi</taxon>
        <taxon>Dikarya</taxon>
        <taxon>Basidiomycota</taxon>
        <taxon>Agaricomycotina</taxon>
        <taxon>Agaricomycetes</taxon>
        <taxon>Polyporales</taxon>
        <taxon>Steccherinaceae</taxon>
        <taxon>Steccherinum</taxon>
    </lineage>
</organism>